<evidence type="ECO:0000259" key="1">
    <source>
        <dbReference type="Pfam" id="PF07238"/>
    </source>
</evidence>
<dbReference type="AlphaFoldDB" id="A0A3S3RUF1"/>
<name>A0A3S3RUF1_9BACT</name>
<keyword evidence="3" id="KW-1185">Reference proteome</keyword>
<dbReference type="Proteomes" id="UP000288086">
    <property type="component" value="Unassembled WGS sequence"/>
</dbReference>
<dbReference type="Pfam" id="PF07238">
    <property type="entry name" value="PilZ"/>
    <property type="match status" value="1"/>
</dbReference>
<dbReference type="InterPro" id="IPR009875">
    <property type="entry name" value="PilZ_domain"/>
</dbReference>
<feature type="domain" description="PilZ" evidence="1">
    <location>
        <begin position="56"/>
        <end position="155"/>
    </location>
</feature>
<organism evidence="2 3">
    <name type="scientific">Candidatus Electrothrix communis</name>
    <dbReference type="NCBI Taxonomy" id="1859133"/>
    <lineage>
        <taxon>Bacteria</taxon>
        <taxon>Pseudomonadati</taxon>
        <taxon>Thermodesulfobacteriota</taxon>
        <taxon>Desulfobulbia</taxon>
        <taxon>Desulfobulbales</taxon>
        <taxon>Desulfobulbaceae</taxon>
        <taxon>Candidatus Electrothrix</taxon>
    </lineage>
</organism>
<dbReference type="GO" id="GO:0035438">
    <property type="term" value="F:cyclic-di-GMP binding"/>
    <property type="evidence" value="ECO:0007669"/>
    <property type="project" value="InterPro"/>
</dbReference>
<dbReference type="EMBL" id="MTKP01000170">
    <property type="protein sequence ID" value="RWX48287.1"/>
    <property type="molecule type" value="Genomic_DNA"/>
</dbReference>
<comment type="caution">
    <text evidence="2">The sequence shown here is derived from an EMBL/GenBank/DDBJ whole genome shotgun (WGS) entry which is preliminary data.</text>
</comment>
<dbReference type="Gene3D" id="2.40.10.220">
    <property type="entry name" value="predicted glycosyltransferase like domains"/>
    <property type="match status" value="1"/>
</dbReference>
<evidence type="ECO:0000313" key="3">
    <source>
        <dbReference type="Proteomes" id="UP000288086"/>
    </source>
</evidence>
<gene>
    <name evidence="2" type="ORF">VT98_11703</name>
</gene>
<reference evidence="2 3" key="1">
    <citation type="submission" date="2017-01" db="EMBL/GenBank/DDBJ databases">
        <title>The cable genome- insights into the physiology and evolution of filamentous bacteria capable of sulfide oxidation via long distance electron transfer.</title>
        <authorList>
            <person name="Schreiber L."/>
            <person name="Bjerg J.T."/>
            <person name="Boggild A."/>
            <person name="Van De Vossenberg J."/>
            <person name="Meysman F."/>
            <person name="Nielsen L.P."/>
            <person name="Schramm A."/>
            <person name="Kjeldsen K.U."/>
        </authorList>
    </citation>
    <scope>NUCLEOTIDE SEQUENCE [LARGE SCALE GENOMIC DNA]</scope>
    <source>
        <strain evidence="2">A1</strain>
    </source>
</reference>
<dbReference type="SUPFAM" id="SSF141371">
    <property type="entry name" value="PilZ domain-like"/>
    <property type="match status" value="1"/>
</dbReference>
<protein>
    <submittedName>
        <fullName evidence="2">PilZ domain-containing protein</fullName>
    </submittedName>
</protein>
<accession>A0A3S3RUF1</accession>
<evidence type="ECO:0000313" key="2">
    <source>
        <dbReference type="EMBL" id="RWX48287.1"/>
    </source>
</evidence>
<proteinExistence type="predicted"/>
<sequence length="157" mass="18096">MNTVIAYVLPDDTTSITCPSCSRVRRISVKKYRKTSHSLTARCSCNTKFTVHLDFRHYYRKETDLPGLWKKASSAVRGWQDMRVNNLSRGGLGFRVSGQHQLEEKQVLLVEFHLDGRKKTKIVQKVRVCTVDEGYIGCKFVDVDLYDEKELGFYLLA</sequence>